<protein>
    <submittedName>
        <fullName evidence="2">Uncharacterized protein</fullName>
    </submittedName>
</protein>
<dbReference type="Proteomes" id="UP000796104">
    <property type="component" value="Unassembled WGS sequence"/>
</dbReference>
<dbReference type="AlphaFoldDB" id="A0AAX2UVB0"/>
<reference evidence="2" key="1">
    <citation type="submission" date="2017-10" db="EMBL/GenBank/DDBJ databases">
        <authorList>
            <person name="Colston S.M."/>
            <person name="Graf J."/>
        </authorList>
    </citation>
    <scope>NUCLEOTIDE SEQUENCE</scope>
    <source>
        <strain evidence="2">BAQ071013-135</strain>
    </source>
</reference>
<name>A0AAX2UVB0_AERVE</name>
<evidence type="ECO:0000256" key="1">
    <source>
        <dbReference type="SAM" id="Phobius"/>
    </source>
</evidence>
<proteinExistence type="predicted"/>
<sequence>MKQLQKHLNALKGRLIRMLGGLLGHPKVVSLVTWLVGQLILWGAKCAIAILLSKVGIILPIL</sequence>
<feature type="transmembrane region" description="Helical" evidence="1">
    <location>
        <begin position="15"/>
        <end position="36"/>
    </location>
</feature>
<organism evidence="2 3">
    <name type="scientific">Aeromonas veronii</name>
    <dbReference type="NCBI Taxonomy" id="654"/>
    <lineage>
        <taxon>Bacteria</taxon>
        <taxon>Pseudomonadati</taxon>
        <taxon>Pseudomonadota</taxon>
        <taxon>Gammaproteobacteria</taxon>
        <taxon>Aeromonadales</taxon>
        <taxon>Aeromonadaceae</taxon>
        <taxon>Aeromonas</taxon>
    </lineage>
</organism>
<keyword evidence="1" id="KW-1133">Transmembrane helix</keyword>
<comment type="caution">
    <text evidence="2">The sequence shown here is derived from an EMBL/GenBank/DDBJ whole genome shotgun (WGS) entry which is preliminary data.</text>
</comment>
<accession>A0AAX2UVB0</accession>
<keyword evidence="1" id="KW-0812">Transmembrane</keyword>
<reference evidence="2" key="2">
    <citation type="journal article" date="2019" name="PLoS ONE">
        <title>Identification and characterization of putative Aeromonas spp. T3SS effectors.</title>
        <authorList>
            <person name="Rangel L.T."/>
            <person name="Marden J."/>
            <person name="Colston S."/>
            <person name="Setubal J.C."/>
            <person name="Graf J."/>
            <person name="Gogarten J.P."/>
        </authorList>
    </citation>
    <scope>NUCLEOTIDE SEQUENCE</scope>
    <source>
        <strain evidence="2">BAQ071013-135</strain>
    </source>
</reference>
<evidence type="ECO:0000313" key="2">
    <source>
        <dbReference type="EMBL" id="TND55353.1"/>
    </source>
</evidence>
<evidence type="ECO:0000313" key="3">
    <source>
        <dbReference type="Proteomes" id="UP000796104"/>
    </source>
</evidence>
<feature type="transmembrane region" description="Helical" evidence="1">
    <location>
        <begin position="42"/>
        <end position="61"/>
    </location>
</feature>
<dbReference type="EMBL" id="PDXJ01000007">
    <property type="protein sequence ID" value="TND55353.1"/>
    <property type="molecule type" value="Genomic_DNA"/>
</dbReference>
<keyword evidence="1" id="KW-0472">Membrane</keyword>
<gene>
    <name evidence="2" type="ORF">CF123_05460</name>
</gene>